<proteinExistence type="inferred from homology"/>
<feature type="region of interest" description="Disordered" evidence="2">
    <location>
        <begin position="364"/>
        <end position="387"/>
    </location>
</feature>
<dbReference type="Gene3D" id="3.30.930.30">
    <property type="match status" value="1"/>
</dbReference>
<comment type="caution">
    <text evidence="3">The sequence shown here is derived from an EMBL/GenBank/DDBJ whole genome shotgun (WGS) entry which is preliminary data.</text>
</comment>
<dbReference type="Pfam" id="PF01076">
    <property type="entry name" value="Mob_Pre"/>
    <property type="match status" value="1"/>
</dbReference>
<reference evidence="3" key="1">
    <citation type="journal article" date="2021" name="PeerJ">
        <title>Extensive microbial diversity within the chicken gut microbiome revealed by metagenomics and culture.</title>
        <authorList>
            <person name="Gilroy R."/>
            <person name="Ravi A."/>
            <person name="Getino M."/>
            <person name="Pursley I."/>
            <person name="Horton D.L."/>
            <person name="Alikhan N.F."/>
            <person name="Baker D."/>
            <person name="Gharbi K."/>
            <person name="Hall N."/>
            <person name="Watson M."/>
            <person name="Adriaenssens E.M."/>
            <person name="Foster-Nyarko E."/>
            <person name="Jarju S."/>
            <person name="Secka A."/>
            <person name="Antonio M."/>
            <person name="Oren A."/>
            <person name="Chaudhuri R.R."/>
            <person name="La Ragione R."/>
            <person name="Hildebrand F."/>
            <person name="Pallen M.J."/>
        </authorList>
    </citation>
    <scope>NUCLEOTIDE SEQUENCE</scope>
    <source>
        <strain evidence="3">14324</strain>
    </source>
</reference>
<evidence type="ECO:0000256" key="1">
    <source>
        <dbReference type="ARBA" id="ARBA00010657"/>
    </source>
</evidence>
<gene>
    <name evidence="3" type="ORF">IAA21_09410</name>
</gene>
<dbReference type="Proteomes" id="UP000824041">
    <property type="component" value="Unassembled WGS sequence"/>
</dbReference>
<evidence type="ECO:0000313" key="3">
    <source>
        <dbReference type="EMBL" id="HIZ22996.1"/>
    </source>
</evidence>
<reference evidence="3" key="2">
    <citation type="submission" date="2021-04" db="EMBL/GenBank/DDBJ databases">
        <authorList>
            <person name="Gilroy R."/>
        </authorList>
    </citation>
    <scope>NUCLEOTIDE SEQUENCE</scope>
    <source>
        <strain evidence="3">14324</strain>
    </source>
</reference>
<evidence type="ECO:0000256" key="2">
    <source>
        <dbReference type="SAM" id="MobiDB-lite"/>
    </source>
</evidence>
<dbReference type="GO" id="GO:0006310">
    <property type="term" value="P:DNA recombination"/>
    <property type="evidence" value="ECO:0007669"/>
    <property type="project" value="InterPro"/>
</dbReference>
<dbReference type="AlphaFoldDB" id="A0A9D2ITT5"/>
<organism evidence="3 4">
    <name type="scientific">Candidatus Blautia faecigallinarum</name>
    <dbReference type="NCBI Taxonomy" id="2838488"/>
    <lineage>
        <taxon>Bacteria</taxon>
        <taxon>Bacillati</taxon>
        <taxon>Bacillota</taxon>
        <taxon>Clostridia</taxon>
        <taxon>Lachnospirales</taxon>
        <taxon>Lachnospiraceae</taxon>
        <taxon>Blautia</taxon>
    </lineage>
</organism>
<protein>
    <submittedName>
        <fullName evidence="3">Plasmid recombination protein</fullName>
    </submittedName>
</protein>
<dbReference type="EMBL" id="DXBU01000128">
    <property type="protein sequence ID" value="HIZ22996.1"/>
    <property type="molecule type" value="Genomic_DNA"/>
</dbReference>
<accession>A0A9D2ITT5</accession>
<evidence type="ECO:0000313" key="4">
    <source>
        <dbReference type="Proteomes" id="UP000824041"/>
    </source>
</evidence>
<dbReference type="InterPro" id="IPR001668">
    <property type="entry name" value="Mob_Pre"/>
</dbReference>
<feature type="region of interest" description="Disordered" evidence="2">
    <location>
        <begin position="1"/>
        <end position="21"/>
    </location>
</feature>
<comment type="similarity">
    <text evidence="1">Belongs to the plasmid mobilization pre family.</text>
</comment>
<dbReference type="CDD" id="cd17242">
    <property type="entry name" value="MobM_relaxase"/>
    <property type="match status" value="1"/>
</dbReference>
<name>A0A9D2ITT5_9FIRM</name>
<sequence>MVGHGSVNHNSRKFHAKNTDPERSHLNVTYCQKNIKAVYHELFDDALERYNAKQTRADRKIENYYEKIRSGKQEKPFHEIILQVGNKDDMRADSDEGRLAAAVLDEYMSAFQERNPNLRVFSAHLHMDEATPHLHIDFVPFTTGSKRGLDTRVSLKQALAAQGFKGGTRGDTEWSQWVRSEKEQLSLVMERHGIEWEDKGTHDKHLSVLDYKKEQRAKEIAALETVKAEKESQVESQERRLKELAPAVKNMERLAADFSADPEEILPEPGTLETGRAYREKKAKPLLAQIVKVLRSLYLAYVELRGKFERLQGDYGRVRESNARLSDRLQEVKLENKALRQVSADYERVKRAFGPEQVEAVVQADKQREQAEKARKQTRRSVDRGGR</sequence>
<feature type="compositionally biased region" description="Basic and acidic residues" evidence="2">
    <location>
        <begin position="365"/>
        <end position="387"/>
    </location>
</feature>
<dbReference type="GO" id="GO:0003677">
    <property type="term" value="F:DNA binding"/>
    <property type="evidence" value="ECO:0007669"/>
    <property type="project" value="InterPro"/>
</dbReference>